<comment type="caution">
    <text evidence="1">The sequence shown here is derived from an EMBL/GenBank/DDBJ whole genome shotgun (WGS) entry which is preliminary data.</text>
</comment>
<keyword evidence="2" id="KW-1185">Reference proteome</keyword>
<accession>A0ABN3B573</accession>
<sequence>MKRGIRVLGTDLGYKICGTFRSNGSMNFWNFQKPGHLLVIRLESGFEYAHLYLSVDYPESIAGFIREHMTG</sequence>
<dbReference type="Proteomes" id="UP001501084">
    <property type="component" value="Unassembled WGS sequence"/>
</dbReference>
<evidence type="ECO:0000313" key="1">
    <source>
        <dbReference type="EMBL" id="GAA2186851.1"/>
    </source>
</evidence>
<gene>
    <name evidence="1" type="ORF">GCM10009786_09180</name>
</gene>
<proteinExistence type="predicted"/>
<dbReference type="EMBL" id="BAAAOP010000005">
    <property type="protein sequence ID" value="GAA2186851.1"/>
    <property type="molecule type" value="Genomic_DNA"/>
</dbReference>
<protein>
    <submittedName>
        <fullName evidence="1">Uncharacterized protein</fullName>
    </submittedName>
</protein>
<organism evidence="1 2">
    <name type="scientific">Leucobacter alluvii</name>
    <dbReference type="NCBI Taxonomy" id="340321"/>
    <lineage>
        <taxon>Bacteria</taxon>
        <taxon>Bacillati</taxon>
        <taxon>Actinomycetota</taxon>
        <taxon>Actinomycetes</taxon>
        <taxon>Micrococcales</taxon>
        <taxon>Microbacteriaceae</taxon>
        <taxon>Leucobacter</taxon>
    </lineage>
</organism>
<reference evidence="1 2" key="1">
    <citation type="journal article" date="2019" name="Int. J. Syst. Evol. Microbiol.">
        <title>The Global Catalogue of Microorganisms (GCM) 10K type strain sequencing project: providing services to taxonomists for standard genome sequencing and annotation.</title>
        <authorList>
            <consortium name="The Broad Institute Genomics Platform"/>
            <consortium name="The Broad Institute Genome Sequencing Center for Infectious Disease"/>
            <person name="Wu L."/>
            <person name="Ma J."/>
        </authorList>
    </citation>
    <scope>NUCLEOTIDE SEQUENCE [LARGE SCALE GENOMIC DNA]</scope>
    <source>
        <strain evidence="1 2">JCM 14919</strain>
    </source>
</reference>
<evidence type="ECO:0000313" key="2">
    <source>
        <dbReference type="Proteomes" id="UP001501084"/>
    </source>
</evidence>
<name>A0ABN3B573_9MICO</name>